<organism evidence="2 3">
    <name type="scientific">Burkholderia paludis</name>
    <dbReference type="NCBI Taxonomy" id="1506587"/>
    <lineage>
        <taxon>Bacteria</taxon>
        <taxon>Pseudomonadati</taxon>
        <taxon>Pseudomonadota</taxon>
        <taxon>Betaproteobacteria</taxon>
        <taxon>Burkholderiales</taxon>
        <taxon>Burkholderiaceae</taxon>
        <taxon>Burkholderia</taxon>
        <taxon>Burkholderia cepacia complex</taxon>
    </lineage>
</organism>
<dbReference type="EMBL" id="CABVQD010000043">
    <property type="protein sequence ID" value="VWC41736.1"/>
    <property type="molecule type" value="Genomic_DNA"/>
</dbReference>
<name>A0A6J5F3C4_9BURK</name>
<accession>A0A6J5F3C4</accession>
<sequence length="224" mass="24085">MSHWITLVTAHGPMNGWLAQPDDRPVGGIVLVHEIYGVNADMRHVAERHAADGYLTVVPALFDSIRQEVELDYAPANRLLGNALAWRLGGETATRLVATAADAIGHAGDVAIVGYGWGAAIALRAARTLSAPCVVHCGMSDPAWIDEETNTPTLVHRGEIDSQYSPGEWYALERAASGPAVYTHLAGPGLHRAGDWPCDAPGNVAEAFERTREFLHENVHRTGD</sequence>
<dbReference type="Pfam" id="PF01738">
    <property type="entry name" value="DLH"/>
    <property type="match status" value="1"/>
</dbReference>
<dbReference type="InterPro" id="IPR029058">
    <property type="entry name" value="AB_hydrolase_fold"/>
</dbReference>
<dbReference type="RefSeq" id="WP_034199905.1">
    <property type="nucleotide sequence ID" value="NZ_CABVQD010000043.1"/>
</dbReference>
<dbReference type="PANTHER" id="PTHR46623:SF6">
    <property type="entry name" value="ALPHA_BETA-HYDROLASES SUPERFAMILY PROTEIN"/>
    <property type="match status" value="1"/>
</dbReference>
<dbReference type="GO" id="GO:0016787">
    <property type="term" value="F:hydrolase activity"/>
    <property type="evidence" value="ECO:0007669"/>
    <property type="project" value="InterPro"/>
</dbReference>
<dbReference type="SUPFAM" id="SSF53474">
    <property type="entry name" value="alpha/beta-Hydrolases"/>
    <property type="match status" value="1"/>
</dbReference>
<reference evidence="2 3" key="1">
    <citation type="submission" date="2019-09" db="EMBL/GenBank/DDBJ databases">
        <authorList>
            <person name="Depoorter E."/>
        </authorList>
    </citation>
    <scope>NUCLEOTIDE SEQUENCE [LARGE SCALE GENOMIC DNA]</scope>
    <source>
        <strain evidence="2">LMG 30113</strain>
    </source>
</reference>
<dbReference type="Gene3D" id="3.40.50.1820">
    <property type="entry name" value="alpha/beta hydrolase"/>
    <property type="match status" value="1"/>
</dbReference>
<feature type="domain" description="Dienelactone hydrolase" evidence="1">
    <location>
        <begin position="14"/>
        <end position="165"/>
    </location>
</feature>
<evidence type="ECO:0000259" key="1">
    <source>
        <dbReference type="Pfam" id="PF01738"/>
    </source>
</evidence>
<keyword evidence="3" id="KW-1185">Reference proteome</keyword>
<gene>
    <name evidence="2" type="ORF">BPA30113_06972</name>
</gene>
<proteinExistence type="predicted"/>
<dbReference type="Proteomes" id="UP000494330">
    <property type="component" value="Unassembled WGS sequence"/>
</dbReference>
<dbReference type="InterPro" id="IPR051049">
    <property type="entry name" value="Dienelactone_hydrolase-like"/>
</dbReference>
<dbReference type="AlphaFoldDB" id="A0A6J5F3C4"/>
<evidence type="ECO:0000313" key="2">
    <source>
        <dbReference type="EMBL" id="VWC41736.1"/>
    </source>
</evidence>
<protein>
    <submittedName>
        <fullName evidence="2">Carboxymethylenebutenolidase</fullName>
    </submittedName>
</protein>
<dbReference type="InterPro" id="IPR002925">
    <property type="entry name" value="Dienelactn_hydro"/>
</dbReference>
<dbReference type="PANTHER" id="PTHR46623">
    <property type="entry name" value="CARBOXYMETHYLENEBUTENOLIDASE-RELATED"/>
    <property type="match status" value="1"/>
</dbReference>
<evidence type="ECO:0000313" key="3">
    <source>
        <dbReference type="Proteomes" id="UP000494330"/>
    </source>
</evidence>